<dbReference type="InterPro" id="IPR000792">
    <property type="entry name" value="Tscrpt_reg_LuxR_C"/>
</dbReference>
<dbReference type="PANTHER" id="PTHR43214:SF43">
    <property type="entry name" value="TWO-COMPONENT RESPONSE REGULATOR"/>
    <property type="match status" value="1"/>
</dbReference>
<dbReference type="Pfam" id="PF00196">
    <property type="entry name" value="GerE"/>
    <property type="match status" value="1"/>
</dbReference>
<dbReference type="Gene3D" id="3.40.50.2300">
    <property type="match status" value="1"/>
</dbReference>
<dbReference type="InterPro" id="IPR001789">
    <property type="entry name" value="Sig_transdc_resp-reg_receiver"/>
</dbReference>
<dbReference type="Pfam" id="PF00072">
    <property type="entry name" value="Response_reg"/>
    <property type="match status" value="1"/>
</dbReference>
<dbReference type="EMBL" id="FNLO01000001">
    <property type="protein sequence ID" value="SDV46572.1"/>
    <property type="molecule type" value="Genomic_DNA"/>
</dbReference>
<dbReference type="SUPFAM" id="SSF46894">
    <property type="entry name" value="C-terminal effector domain of the bipartite response regulators"/>
    <property type="match status" value="1"/>
</dbReference>
<sequence>MTTLLLVDDHAIIRQGVAQLLSDRKAIDQAVEAASGAEALAMLEQTRCDMVMLDISLPDISGIDVLQRIKRHWPQLPVLIFSMYHEEQYGVRALKSGAAGYLSKAASTGEMLAAVRQVLSGRKYVSQSLADALVSYVATNSGQMAHERLSHREYQTLCMLGSGKRLTDVANMLSLSVKTVSVYRTRLLEKLNLANNAELTYYVMHNRLVDLGPAQA</sequence>
<evidence type="ECO:0000256" key="2">
    <source>
        <dbReference type="ARBA" id="ARBA00023125"/>
    </source>
</evidence>
<dbReference type="OrthoDB" id="9816469at2"/>
<dbReference type="PROSITE" id="PS50110">
    <property type="entry name" value="RESPONSE_REGULATORY"/>
    <property type="match status" value="1"/>
</dbReference>
<dbReference type="GO" id="GO:0006355">
    <property type="term" value="P:regulation of DNA-templated transcription"/>
    <property type="evidence" value="ECO:0007669"/>
    <property type="project" value="InterPro"/>
</dbReference>
<gene>
    <name evidence="6" type="ORF">SAMN05216551_101446</name>
</gene>
<dbReference type="AlphaFoldDB" id="A0A1H2PKN9"/>
<accession>A0A1H2PKN9</accession>
<organism evidence="6 7">
    <name type="scientific">Chitinasiproducens palmae</name>
    <dbReference type="NCBI Taxonomy" id="1770053"/>
    <lineage>
        <taxon>Bacteria</taxon>
        <taxon>Pseudomonadati</taxon>
        <taxon>Pseudomonadota</taxon>
        <taxon>Betaproteobacteria</taxon>
        <taxon>Burkholderiales</taxon>
        <taxon>Burkholderiaceae</taxon>
        <taxon>Chitinasiproducens</taxon>
    </lineage>
</organism>
<feature type="modified residue" description="4-aspartylphosphate" evidence="3">
    <location>
        <position position="54"/>
    </location>
</feature>
<dbReference type="SMART" id="SM00448">
    <property type="entry name" value="REC"/>
    <property type="match status" value="1"/>
</dbReference>
<evidence type="ECO:0000256" key="1">
    <source>
        <dbReference type="ARBA" id="ARBA00022553"/>
    </source>
</evidence>
<dbReference type="SMART" id="SM00421">
    <property type="entry name" value="HTH_LUXR"/>
    <property type="match status" value="1"/>
</dbReference>
<dbReference type="CDD" id="cd17535">
    <property type="entry name" value="REC_NarL-like"/>
    <property type="match status" value="1"/>
</dbReference>
<dbReference type="InterPro" id="IPR058245">
    <property type="entry name" value="NreC/VraR/RcsB-like_REC"/>
</dbReference>
<dbReference type="InterPro" id="IPR011006">
    <property type="entry name" value="CheY-like_superfamily"/>
</dbReference>
<dbReference type="Proteomes" id="UP000243719">
    <property type="component" value="Unassembled WGS sequence"/>
</dbReference>
<dbReference type="InterPro" id="IPR039420">
    <property type="entry name" value="WalR-like"/>
</dbReference>
<dbReference type="GO" id="GO:0000160">
    <property type="term" value="P:phosphorelay signal transduction system"/>
    <property type="evidence" value="ECO:0007669"/>
    <property type="project" value="InterPro"/>
</dbReference>
<dbReference type="STRING" id="1770053.SAMN05216551_101446"/>
<dbReference type="PRINTS" id="PR00038">
    <property type="entry name" value="HTHLUXR"/>
</dbReference>
<feature type="domain" description="Response regulatory" evidence="5">
    <location>
        <begin position="3"/>
        <end position="119"/>
    </location>
</feature>
<evidence type="ECO:0000313" key="7">
    <source>
        <dbReference type="Proteomes" id="UP000243719"/>
    </source>
</evidence>
<name>A0A1H2PKN9_9BURK</name>
<evidence type="ECO:0000256" key="3">
    <source>
        <dbReference type="PROSITE-ProRule" id="PRU00169"/>
    </source>
</evidence>
<dbReference type="CDD" id="cd06170">
    <property type="entry name" value="LuxR_C_like"/>
    <property type="match status" value="1"/>
</dbReference>
<dbReference type="SUPFAM" id="SSF52172">
    <property type="entry name" value="CheY-like"/>
    <property type="match status" value="1"/>
</dbReference>
<evidence type="ECO:0000313" key="6">
    <source>
        <dbReference type="EMBL" id="SDV46572.1"/>
    </source>
</evidence>
<keyword evidence="1 3" id="KW-0597">Phosphoprotein</keyword>
<dbReference type="InterPro" id="IPR016032">
    <property type="entry name" value="Sig_transdc_resp-reg_C-effctor"/>
</dbReference>
<protein>
    <submittedName>
        <fullName evidence="6">DNA-binding response regulator, NarL/FixJ family, contains REC and HTH domains</fullName>
    </submittedName>
</protein>
<keyword evidence="7" id="KW-1185">Reference proteome</keyword>
<evidence type="ECO:0000259" key="5">
    <source>
        <dbReference type="PROSITE" id="PS50110"/>
    </source>
</evidence>
<proteinExistence type="predicted"/>
<dbReference type="RefSeq" id="WP_091904099.1">
    <property type="nucleotide sequence ID" value="NZ_FNLO01000001.1"/>
</dbReference>
<dbReference type="PANTHER" id="PTHR43214">
    <property type="entry name" value="TWO-COMPONENT RESPONSE REGULATOR"/>
    <property type="match status" value="1"/>
</dbReference>
<feature type="domain" description="HTH luxR-type" evidence="4">
    <location>
        <begin position="142"/>
        <end position="207"/>
    </location>
</feature>
<dbReference type="PROSITE" id="PS50043">
    <property type="entry name" value="HTH_LUXR_2"/>
    <property type="match status" value="1"/>
</dbReference>
<evidence type="ECO:0000259" key="4">
    <source>
        <dbReference type="PROSITE" id="PS50043"/>
    </source>
</evidence>
<reference evidence="7" key="1">
    <citation type="submission" date="2016-09" db="EMBL/GenBank/DDBJ databases">
        <authorList>
            <person name="Varghese N."/>
            <person name="Submissions S."/>
        </authorList>
    </citation>
    <scope>NUCLEOTIDE SEQUENCE [LARGE SCALE GENOMIC DNA]</scope>
    <source>
        <strain evidence="7">JS23</strain>
    </source>
</reference>
<dbReference type="GO" id="GO:0003677">
    <property type="term" value="F:DNA binding"/>
    <property type="evidence" value="ECO:0007669"/>
    <property type="project" value="UniProtKB-KW"/>
</dbReference>
<keyword evidence="2 6" id="KW-0238">DNA-binding</keyword>